<evidence type="ECO:0000313" key="8">
    <source>
        <dbReference type="EMBL" id="PSK92193.1"/>
    </source>
</evidence>
<dbReference type="PANTHER" id="PTHR18895">
    <property type="entry name" value="HEMK METHYLTRANSFERASE"/>
    <property type="match status" value="1"/>
</dbReference>
<dbReference type="InterPro" id="IPR007848">
    <property type="entry name" value="Small_mtfrase_dom"/>
</dbReference>
<feature type="domain" description="Methyltransferase small" evidence="6">
    <location>
        <begin position="113"/>
        <end position="197"/>
    </location>
</feature>
<dbReference type="InterPro" id="IPR019874">
    <property type="entry name" value="RF_methyltr_PrmC"/>
</dbReference>
<evidence type="ECO:0000256" key="3">
    <source>
        <dbReference type="ARBA" id="ARBA00022679"/>
    </source>
</evidence>
<dbReference type="InterPro" id="IPR040758">
    <property type="entry name" value="PrmC_N"/>
</dbReference>
<name>A0A2P8D4Q5_9BACT</name>
<dbReference type="CDD" id="cd02440">
    <property type="entry name" value="AdoMet_MTases"/>
    <property type="match status" value="1"/>
</dbReference>
<dbReference type="SUPFAM" id="SSF53335">
    <property type="entry name" value="S-adenosyl-L-methionine-dependent methyltransferases"/>
    <property type="match status" value="1"/>
</dbReference>
<evidence type="ECO:0000313" key="9">
    <source>
        <dbReference type="Proteomes" id="UP000240572"/>
    </source>
</evidence>
<dbReference type="InterPro" id="IPR004556">
    <property type="entry name" value="HemK-like"/>
</dbReference>
<dbReference type="InterPro" id="IPR029063">
    <property type="entry name" value="SAM-dependent_MTases_sf"/>
</dbReference>
<dbReference type="Pfam" id="PF05175">
    <property type="entry name" value="MTS"/>
    <property type="match status" value="1"/>
</dbReference>
<evidence type="ECO:0000256" key="4">
    <source>
        <dbReference type="ARBA" id="ARBA00022691"/>
    </source>
</evidence>
<gene>
    <name evidence="8" type="ORF">B0I18_104291</name>
</gene>
<keyword evidence="2 8" id="KW-0489">Methyltransferase</keyword>
<dbReference type="EMBL" id="PYGD01000004">
    <property type="protein sequence ID" value="PSK92193.1"/>
    <property type="molecule type" value="Genomic_DNA"/>
</dbReference>
<accession>A0A2P8D4Q5</accession>
<dbReference type="OrthoDB" id="9800643at2"/>
<dbReference type="EC" id="2.1.1.297" evidence="1"/>
<dbReference type="GO" id="GO:0008276">
    <property type="term" value="F:protein methyltransferase activity"/>
    <property type="evidence" value="ECO:0007669"/>
    <property type="project" value="InterPro"/>
</dbReference>
<evidence type="ECO:0000256" key="1">
    <source>
        <dbReference type="ARBA" id="ARBA00012771"/>
    </source>
</evidence>
<dbReference type="AlphaFoldDB" id="A0A2P8D4Q5"/>
<dbReference type="Proteomes" id="UP000240572">
    <property type="component" value="Unassembled WGS sequence"/>
</dbReference>
<keyword evidence="4" id="KW-0949">S-adenosyl-L-methionine</keyword>
<dbReference type="Gene3D" id="1.10.8.10">
    <property type="entry name" value="DNA helicase RuvA subunit, C-terminal domain"/>
    <property type="match status" value="1"/>
</dbReference>
<dbReference type="InterPro" id="IPR002052">
    <property type="entry name" value="DNA_methylase_N6_adenine_CS"/>
</dbReference>
<evidence type="ECO:0000259" key="6">
    <source>
        <dbReference type="Pfam" id="PF05175"/>
    </source>
</evidence>
<dbReference type="NCBIfam" id="TIGR00536">
    <property type="entry name" value="hemK_fam"/>
    <property type="match status" value="1"/>
</dbReference>
<evidence type="ECO:0000259" key="7">
    <source>
        <dbReference type="Pfam" id="PF17827"/>
    </source>
</evidence>
<dbReference type="PANTHER" id="PTHR18895:SF74">
    <property type="entry name" value="MTRF1L RELEASE FACTOR GLUTAMINE METHYLTRANSFERASE"/>
    <property type="match status" value="1"/>
</dbReference>
<dbReference type="Pfam" id="PF17827">
    <property type="entry name" value="PrmC_N"/>
    <property type="match status" value="1"/>
</dbReference>
<comment type="caution">
    <text evidence="8">The sequence shown here is derived from an EMBL/GenBank/DDBJ whole genome shotgun (WGS) entry which is preliminary data.</text>
</comment>
<reference evidence="8 9" key="1">
    <citation type="submission" date="2018-03" db="EMBL/GenBank/DDBJ databases">
        <title>Genomic Encyclopedia of Type Strains, Phase III (KMG-III): the genomes of soil and plant-associated and newly described type strains.</title>
        <authorList>
            <person name="Whitman W."/>
        </authorList>
    </citation>
    <scope>NUCLEOTIDE SEQUENCE [LARGE SCALE GENOMIC DNA]</scope>
    <source>
        <strain evidence="8 9">CGMCC 1.12700</strain>
    </source>
</reference>
<comment type="catalytic activity">
    <reaction evidence="5">
        <text>L-glutaminyl-[peptide chain release factor] + S-adenosyl-L-methionine = N(5)-methyl-L-glutaminyl-[peptide chain release factor] + S-adenosyl-L-homocysteine + H(+)</text>
        <dbReference type="Rhea" id="RHEA:42896"/>
        <dbReference type="Rhea" id="RHEA-COMP:10271"/>
        <dbReference type="Rhea" id="RHEA-COMP:10272"/>
        <dbReference type="ChEBI" id="CHEBI:15378"/>
        <dbReference type="ChEBI" id="CHEBI:30011"/>
        <dbReference type="ChEBI" id="CHEBI:57856"/>
        <dbReference type="ChEBI" id="CHEBI:59789"/>
        <dbReference type="ChEBI" id="CHEBI:61891"/>
        <dbReference type="EC" id="2.1.1.297"/>
    </reaction>
</comment>
<sequence length="283" mass="31725">MNIQDAYQSLKTQLTASYDPAEAGNIADWVVEALTGHRLSERVRHAGQLLSEAQAAQLATYTAQLLQHRPVQYVLGESYFYGLKLWVDESVLIPRPETEELVDWALKGIGQQPGTAVLDIGTGSGCIPLAIKKNRPGAVVHALDISDQALAVARRNARDLELEVGFQKCDVLDPAQWEDLPRFDVIVSNPPYITLPEKDSMMAHVLDYEPHLALFVSNNDPQQFYKAIELLARKKLVPGGQLFLELHRDFAAETTRYYQDSGWHTVLRKDMQDNDRMLGCTLV</sequence>
<protein>
    <recommendedName>
        <fullName evidence="1">peptide chain release factor N(5)-glutamine methyltransferase</fullName>
        <ecNumber evidence="1">2.1.1.297</ecNumber>
    </recommendedName>
</protein>
<evidence type="ECO:0000256" key="2">
    <source>
        <dbReference type="ARBA" id="ARBA00022603"/>
    </source>
</evidence>
<dbReference type="PROSITE" id="PS00092">
    <property type="entry name" value="N6_MTASE"/>
    <property type="match status" value="1"/>
</dbReference>
<keyword evidence="3 8" id="KW-0808">Transferase</keyword>
<dbReference type="GO" id="GO:0003676">
    <property type="term" value="F:nucleic acid binding"/>
    <property type="evidence" value="ECO:0007669"/>
    <property type="project" value="InterPro"/>
</dbReference>
<dbReference type="NCBIfam" id="TIGR03534">
    <property type="entry name" value="RF_mod_PrmC"/>
    <property type="match status" value="1"/>
</dbReference>
<dbReference type="GO" id="GO:0032259">
    <property type="term" value="P:methylation"/>
    <property type="evidence" value="ECO:0007669"/>
    <property type="project" value="UniProtKB-KW"/>
</dbReference>
<dbReference type="Gene3D" id="3.40.50.150">
    <property type="entry name" value="Vaccinia Virus protein VP39"/>
    <property type="match status" value="1"/>
</dbReference>
<dbReference type="InterPro" id="IPR050320">
    <property type="entry name" value="N5-glutamine_MTase"/>
</dbReference>
<proteinExistence type="predicted"/>
<dbReference type="RefSeq" id="WP_106523255.1">
    <property type="nucleotide sequence ID" value="NZ_PYGD01000004.1"/>
</dbReference>
<feature type="domain" description="Release factor glutamine methyltransferase N-terminal" evidence="7">
    <location>
        <begin position="6"/>
        <end position="76"/>
    </location>
</feature>
<evidence type="ECO:0000256" key="5">
    <source>
        <dbReference type="ARBA" id="ARBA00048391"/>
    </source>
</evidence>
<organism evidence="8 9">
    <name type="scientific">Taibaiella chishuiensis</name>
    <dbReference type="NCBI Taxonomy" id="1434707"/>
    <lineage>
        <taxon>Bacteria</taxon>
        <taxon>Pseudomonadati</taxon>
        <taxon>Bacteroidota</taxon>
        <taxon>Chitinophagia</taxon>
        <taxon>Chitinophagales</taxon>
        <taxon>Chitinophagaceae</taxon>
        <taxon>Taibaiella</taxon>
    </lineage>
</organism>
<keyword evidence="9" id="KW-1185">Reference proteome</keyword>